<dbReference type="Proteomes" id="UP001239111">
    <property type="component" value="Chromosome 3"/>
</dbReference>
<accession>A0ACC2NRR7</accession>
<evidence type="ECO:0000313" key="2">
    <source>
        <dbReference type="Proteomes" id="UP001239111"/>
    </source>
</evidence>
<keyword evidence="2" id="KW-1185">Reference proteome</keyword>
<protein>
    <submittedName>
        <fullName evidence="1">Uncharacterized protein</fullName>
    </submittedName>
</protein>
<organism evidence="1 2">
    <name type="scientific">Eretmocerus hayati</name>
    <dbReference type="NCBI Taxonomy" id="131215"/>
    <lineage>
        <taxon>Eukaryota</taxon>
        <taxon>Metazoa</taxon>
        <taxon>Ecdysozoa</taxon>
        <taxon>Arthropoda</taxon>
        <taxon>Hexapoda</taxon>
        <taxon>Insecta</taxon>
        <taxon>Pterygota</taxon>
        <taxon>Neoptera</taxon>
        <taxon>Endopterygota</taxon>
        <taxon>Hymenoptera</taxon>
        <taxon>Apocrita</taxon>
        <taxon>Proctotrupomorpha</taxon>
        <taxon>Chalcidoidea</taxon>
        <taxon>Aphelinidae</taxon>
        <taxon>Aphelininae</taxon>
        <taxon>Eretmocerus</taxon>
    </lineage>
</organism>
<sequence length="376" mass="42758">MPPKKPIGGAEKLRIKSTKLLEKSGQSCKKLDEMFKNKNPVDSAVDLSTCVVGSAACVQEEHNDSVTIKSSLRIESHHESLPVSSAVTDGPIIELDENQNRSSPLHDEVAQELDSENICPELNLFKKPERENLELFLQFHPKQKSRDPVLQKAFHRKDRTQRAWLTLDEHENKLFCWLCLAFSKQVNSNNRFCVGFTDRKHVHERADEHESSDNHKTCVDAYILRKNDSNVSQLLFTNKNSLRNLQVAKNRQIIERVIDVIKLIGKRGLSWRAKRNEAAHSLADLELDHGNFLEILLLLAKYDSILQDHINECVARTKAKQVTKSSSNTFSGGFVTLISKTTADRVIECIATLIQIKEVQEMKDADEMVGEAFWSY</sequence>
<dbReference type="EMBL" id="CM056743">
    <property type="protein sequence ID" value="KAJ8672225.1"/>
    <property type="molecule type" value="Genomic_DNA"/>
</dbReference>
<reference evidence="1" key="1">
    <citation type="submission" date="2023-04" db="EMBL/GenBank/DDBJ databases">
        <title>A chromosome-level genome assembly of the parasitoid wasp Eretmocerus hayati.</title>
        <authorList>
            <person name="Zhong Y."/>
            <person name="Liu S."/>
            <person name="Liu Y."/>
        </authorList>
    </citation>
    <scope>NUCLEOTIDE SEQUENCE</scope>
    <source>
        <strain evidence="1">ZJU_SS_LIU_2023</strain>
    </source>
</reference>
<proteinExistence type="predicted"/>
<gene>
    <name evidence="1" type="ORF">QAD02_003484</name>
</gene>
<evidence type="ECO:0000313" key="1">
    <source>
        <dbReference type="EMBL" id="KAJ8672225.1"/>
    </source>
</evidence>
<name>A0ACC2NRR7_9HYME</name>
<comment type="caution">
    <text evidence="1">The sequence shown here is derived from an EMBL/GenBank/DDBJ whole genome shotgun (WGS) entry which is preliminary data.</text>
</comment>